<dbReference type="Proteomes" id="UP000254956">
    <property type="component" value="Unassembled WGS sequence"/>
</dbReference>
<dbReference type="NCBIfam" id="NF033586">
    <property type="entry name" value="staphy_B_SbnF"/>
    <property type="match status" value="1"/>
</dbReference>
<evidence type="ECO:0000313" key="8">
    <source>
        <dbReference type="Proteomes" id="UP000321598"/>
    </source>
</evidence>
<evidence type="ECO:0000259" key="4">
    <source>
        <dbReference type="Pfam" id="PF06276"/>
    </source>
</evidence>
<dbReference type="Gene3D" id="6.10.250.3370">
    <property type="match status" value="1"/>
</dbReference>
<protein>
    <submittedName>
        <fullName evidence="5">Siderophore biosynthesis protein SbnF</fullName>
    </submittedName>
    <submittedName>
        <fullName evidence="6">Siderophore synthase</fullName>
        <ecNumber evidence="6">6.-.-.-</ecNumber>
        <ecNumber evidence="6">6.3.2.-</ecNumber>
    </submittedName>
</protein>
<keyword evidence="6" id="KW-0436">Ligase</keyword>
<dbReference type="Pfam" id="PF04183">
    <property type="entry name" value="IucA_IucC"/>
    <property type="match status" value="1"/>
</dbReference>
<evidence type="ECO:0000313" key="7">
    <source>
        <dbReference type="Proteomes" id="UP000254956"/>
    </source>
</evidence>
<dbReference type="Pfam" id="PF06276">
    <property type="entry name" value="FhuF"/>
    <property type="match status" value="1"/>
</dbReference>
<dbReference type="EC" id="6.3.2.-" evidence="6"/>
<evidence type="ECO:0000259" key="3">
    <source>
        <dbReference type="Pfam" id="PF04183"/>
    </source>
</evidence>
<feature type="domain" description="Aerobactin siderophore biosynthesis IucA/IucC N-terminal" evidence="3">
    <location>
        <begin position="133"/>
        <end position="379"/>
    </location>
</feature>
<dbReference type="EMBL" id="UGZE01000001">
    <property type="protein sequence ID" value="SUJ07778.1"/>
    <property type="molecule type" value="Genomic_DNA"/>
</dbReference>
<dbReference type="GO" id="GO:0016881">
    <property type="term" value="F:acid-amino acid ligase activity"/>
    <property type="evidence" value="ECO:0007669"/>
    <property type="project" value="UniProtKB-ARBA"/>
</dbReference>
<dbReference type="OrthoDB" id="495728at2"/>
<dbReference type="EMBL" id="BKAV01000033">
    <property type="protein sequence ID" value="GEQ01317.1"/>
    <property type="molecule type" value="Genomic_DNA"/>
</dbReference>
<comment type="similarity">
    <text evidence="2">Belongs to the IucA/IucC family.</text>
</comment>
<dbReference type="InterPro" id="IPR007310">
    <property type="entry name" value="Aerobactin_biosyn_IucA/IucC_N"/>
</dbReference>
<dbReference type="PANTHER" id="PTHR34384">
    <property type="entry name" value="L-2,3-DIAMINOPROPANOATE--CITRATE LIGASE"/>
    <property type="match status" value="1"/>
</dbReference>
<dbReference type="GO" id="GO:0019290">
    <property type="term" value="P:siderophore biosynthetic process"/>
    <property type="evidence" value="ECO:0007669"/>
    <property type="project" value="InterPro"/>
</dbReference>
<dbReference type="EC" id="6.-.-.-" evidence="6"/>
<dbReference type="RefSeq" id="WP_103388286.1">
    <property type="nucleotide sequence ID" value="NZ_BKAV01000033.1"/>
</dbReference>
<dbReference type="Gene3D" id="1.10.510.40">
    <property type="match status" value="1"/>
</dbReference>
<name>A0A380BW66_9STAP</name>
<keyword evidence="8" id="KW-1185">Reference proteome</keyword>
<accession>A0A380BW66</accession>
<proteinExistence type="inferred from homology"/>
<evidence type="ECO:0000313" key="5">
    <source>
        <dbReference type="EMBL" id="GEQ01317.1"/>
    </source>
</evidence>
<dbReference type="InterPro" id="IPR053631">
    <property type="entry name" value="IucA/IucC-like_synthase"/>
</dbReference>
<organism evidence="6 7">
    <name type="scientific">Staphylococcus arlettae</name>
    <dbReference type="NCBI Taxonomy" id="29378"/>
    <lineage>
        <taxon>Bacteria</taxon>
        <taxon>Bacillati</taxon>
        <taxon>Bacillota</taxon>
        <taxon>Bacilli</taxon>
        <taxon>Bacillales</taxon>
        <taxon>Staphylococcaceae</taxon>
        <taxon>Staphylococcus</taxon>
    </lineage>
</organism>
<feature type="domain" description="Aerobactin siderophore biosynthesis IucA/IucC-like C-terminal" evidence="4">
    <location>
        <begin position="400"/>
        <end position="571"/>
    </location>
</feature>
<gene>
    <name evidence="6" type="primary">iucC_2</name>
    <name evidence="6" type="ORF">NCTC12413_00188</name>
    <name evidence="5" type="ORF">SAR03_23540</name>
</gene>
<evidence type="ECO:0000313" key="6">
    <source>
        <dbReference type="EMBL" id="SUJ07778.1"/>
    </source>
</evidence>
<comment type="pathway">
    <text evidence="1">Siderophore biosynthesis.</text>
</comment>
<dbReference type="PANTHER" id="PTHR34384:SF6">
    <property type="entry name" value="STAPHYLOFERRIN B SYNTHASE"/>
    <property type="match status" value="1"/>
</dbReference>
<reference evidence="5 8" key="2">
    <citation type="submission" date="2019-07" db="EMBL/GenBank/DDBJ databases">
        <title>Whole genome shotgun sequence of Staphylococcus arlettae NBRC 109765.</title>
        <authorList>
            <person name="Hosoyama A."/>
            <person name="Uohara A."/>
            <person name="Ohji S."/>
            <person name="Ichikawa N."/>
        </authorList>
    </citation>
    <scope>NUCLEOTIDE SEQUENCE [LARGE SCALE GENOMIC DNA]</scope>
    <source>
        <strain evidence="5 8">NBRC 109765</strain>
    </source>
</reference>
<dbReference type="InterPro" id="IPR022770">
    <property type="entry name" value="IucA/IucC-like_C"/>
</dbReference>
<evidence type="ECO:0000256" key="2">
    <source>
        <dbReference type="ARBA" id="ARBA00007832"/>
    </source>
</evidence>
<sequence>MIPNTEQLVKQRIMNQLVTSLIYENTVHYEVSQDDQKATIIIDAGDITYHATVKEAFSFQRLTLQSSVLRCNAKGKYEATVNYAQLLREVEYTFPKNTTKIEAFIQELLQTELKDRQALQYKEASEGDVTLTFDALESYASEGHPYHPSYKSRLGFTLEDNLRYGPDFKPEFTIKWLAIPQQHIERTLATGIEPEQLLAQQLDATTYRQFQQTISAQGDETIDYVWLPVHPWQFDHIVATDLAEEWLNGDIIYLGESLETYRPQQSIRTLAPVDTTKYYLKVPLSITNTSTKRILAPHTIENAAQITDWLKRIQAADSYLQDELQTIFLGEIMGMSYQSPTANTAKQQATYGALAVIWRENLHHYLSAQEDAIPFNALYSKEKNGRPLIDEWMQRYGVATWTQQFIKVAVQPIIHMLYYHGIALESHAQNMMLIHEDGWPTRVAIKDFHDGIRFKRDLLSDMASNPQLQDTPEEHKKINSNSFIETDNIALVRDFVLDAFFFINISEIIMFIEKYYALDEHSQWAYVYAVLETYQRQHPNLPNYAHFDLCETTIQVEKLTTRRLLEDTELRIHHVSNPLGVIAYDDIITQK</sequence>
<reference evidence="6 7" key="1">
    <citation type="submission" date="2018-06" db="EMBL/GenBank/DDBJ databases">
        <authorList>
            <consortium name="Pathogen Informatics"/>
            <person name="Doyle S."/>
        </authorList>
    </citation>
    <scope>NUCLEOTIDE SEQUENCE [LARGE SCALE GENOMIC DNA]</scope>
    <source>
        <strain evidence="6 7">NCTC12413</strain>
    </source>
</reference>
<evidence type="ECO:0000256" key="1">
    <source>
        <dbReference type="ARBA" id="ARBA00004924"/>
    </source>
</evidence>
<dbReference type="STRING" id="1212545.SARL_10136"/>
<dbReference type="Proteomes" id="UP000321598">
    <property type="component" value="Unassembled WGS sequence"/>
</dbReference>
<dbReference type="InterPro" id="IPR037455">
    <property type="entry name" value="LucA/IucC-like"/>
</dbReference>
<dbReference type="AlphaFoldDB" id="A0A380BW66"/>